<feature type="domain" description="CCHC-type" evidence="2">
    <location>
        <begin position="133"/>
        <end position="149"/>
    </location>
</feature>
<keyword evidence="1" id="KW-0479">Metal-binding</keyword>
<dbReference type="GO" id="GO:0003676">
    <property type="term" value="F:nucleic acid binding"/>
    <property type="evidence" value="ECO:0007669"/>
    <property type="project" value="InterPro"/>
</dbReference>
<keyword evidence="3" id="KW-0548">Nucleotidyltransferase</keyword>
<dbReference type="InterPro" id="IPR056924">
    <property type="entry name" value="SH3_Tf2-1"/>
</dbReference>
<organism evidence="3">
    <name type="scientific">Tanacetum cinerariifolium</name>
    <name type="common">Dalmatian daisy</name>
    <name type="synonym">Chrysanthemum cinerariifolium</name>
    <dbReference type="NCBI Taxonomy" id="118510"/>
    <lineage>
        <taxon>Eukaryota</taxon>
        <taxon>Viridiplantae</taxon>
        <taxon>Streptophyta</taxon>
        <taxon>Embryophyta</taxon>
        <taxon>Tracheophyta</taxon>
        <taxon>Spermatophyta</taxon>
        <taxon>Magnoliopsida</taxon>
        <taxon>eudicotyledons</taxon>
        <taxon>Gunneridae</taxon>
        <taxon>Pentapetalae</taxon>
        <taxon>asterids</taxon>
        <taxon>campanulids</taxon>
        <taxon>Asterales</taxon>
        <taxon>Asteraceae</taxon>
        <taxon>Asteroideae</taxon>
        <taxon>Anthemideae</taxon>
        <taxon>Anthemidinae</taxon>
        <taxon>Tanacetum</taxon>
    </lineage>
</organism>
<dbReference type="Gene3D" id="1.10.340.70">
    <property type="match status" value="1"/>
</dbReference>
<keyword evidence="3" id="KW-0695">RNA-directed DNA polymerase</keyword>
<reference evidence="3" key="1">
    <citation type="journal article" date="2019" name="Sci. Rep.">
        <title>Draft genome of Tanacetum cinerariifolium, the natural source of mosquito coil.</title>
        <authorList>
            <person name="Yamashiro T."/>
            <person name="Shiraishi A."/>
            <person name="Satake H."/>
            <person name="Nakayama K."/>
        </authorList>
    </citation>
    <scope>NUCLEOTIDE SEQUENCE</scope>
</reference>
<dbReference type="PANTHER" id="PTHR46148">
    <property type="entry name" value="CHROMO DOMAIN-CONTAINING PROTEIN"/>
    <property type="match status" value="1"/>
</dbReference>
<evidence type="ECO:0000259" key="2">
    <source>
        <dbReference type="PROSITE" id="PS50158"/>
    </source>
</evidence>
<dbReference type="Gene3D" id="4.10.60.10">
    <property type="entry name" value="Zinc finger, CCHC-type"/>
    <property type="match status" value="1"/>
</dbReference>
<dbReference type="GO" id="GO:0008270">
    <property type="term" value="F:zinc ion binding"/>
    <property type="evidence" value="ECO:0007669"/>
    <property type="project" value="UniProtKB-KW"/>
</dbReference>
<dbReference type="PANTHER" id="PTHR46148:SF59">
    <property type="entry name" value="NUCLEOTIDYLTRANSFERASE, RIBONUCLEASE H"/>
    <property type="match status" value="1"/>
</dbReference>
<dbReference type="EMBL" id="BKCJ010001707">
    <property type="protein sequence ID" value="GEU43422.1"/>
    <property type="molecule type" value="Genomic_DNA"/>
</dbReference>
<dbReference type="Pfam" id="PF00098">
    <property type="entry name" value="zf-CCHC"/>
    <property type="match status" value="1"/>
</dbReference>
<proteinExistence type="predicted"/>
<evidence type="ECO:0000313" key="3">
    <source>
        <dbReference type="EMBL" id="GEU43422.1"/>
    </source>
</evidence>
<keyword evidence="1" id="KW-0862">Zinc</keyword>
<dbReference type="PROSITE" id="PS50158">
    <property type="entry name" value="ZF_CCHC"/>
    <property type="match status" value="1"/>
</dbReference>
<dbReference type="Pfam" id="PF24626">
    <property type="entry name" value="SH3_Tf2-1"/>
    <property type="match status" value="1"/>
</dbReference>
<name>A0A6L2K3T3_TANCI</name>
<evidence type="ECO:0000256" key="1">
    <source>
        <dbReference type="PROSITE-ProRule" id="PRU00047"/>
    </source>
</evidence>
<keyword evidence="3" id="KW-0808">Transferase</keyword>
<dbReference type="InterPro" id="IPR036875">
    <property type="entry name" value="Znf_CCHC_sf"/>
</dbReference>
<protein>
    <submittedName>
        <fullName evidence="3">Putative reverse transcriptase domain-containing protein</fullName>
    </submittedName>
</protein>
<gene>
    <name evidence="3" type="ORF">Tci_015400</name>
</gene>
<dbReference type="Pfam" id="PF17921">
    <property type="entry name" value="Integrase_H2C2"/>
    <property type="match status" value="1"/>
</dbReference>
<dbReference type="GO" id="GO:0003964">
    <property type="term" value="F:RNA-directed DNA polymerase activity"/>
    <property type="evidence" value="ECO:0007669"/>
    <property type="project" value="UniProtKB-KW"/>
</dbReference>
<dbReference type="InterPro" id="IPR041588">
    <property type="entry name" value="Integrase_H2C2"/>
</dbReference>
<comment type="caution">
    <text evidence="3">The sequence shown here is derived from an EMBL/GenBank/DDBJ whole genome shotgun (WGS) entry which is preliminary data.</text>
</comment>
<dbReference type="AlphaFoldDB" id="A0A6L2K3T3"/>
<keyword evidence="1" id="KW-0863">Zinc-finger</keyword>
<accession>A0A6L2K3T3</accession>
<dbReference type="InterPro" id="IPR001878">
    <property type="entry name" value="Znf_CCHC"/>
</dbReference>
<dbReference type="SUPFAM" id="SSF57756">
    <property type="entry name" value="Retrovirus zinc finger-like domains"/>
    <property type="match status" value="1"/>
</dbReference>
<dbReference type="SMART" id="SM00343">
    <property type="entry name" value="ZnF_C2HC"/>
    <property type="match status" value="1"/>
</dbReference>
<sequence>MTTLAEHIIVAGAENHPSMLEKSIYDLWASHIRLFIKGKKNGRTMLDSIDNGLLIYLIVEENGQTRPKKYSKLTEAQQLQDDCDVQATNIILHREDSIDCINKAMAFLSAVASRGIATTSRGNYAAGQAKIVKCYNCLGEGHMAKQCTRPNRPRSSAWFKEKLMLAEAQEAGQILDAEQLTFIADTGIAKAIAVLMANLSSCNPDVLSENPFNLKKAQRIKPASYDGSVIAKEHAVISVIDDEETLILEEEKQAFWLKHSNYNLDTSVKSHTPVRIEAPSEFPKELLLYVSKTCLSLTKPSEKLVVVTPMDRDNKVRSQELLSDYDCKICYHPGKENVVADALSRKEHNKPLWVRALFMTIGLNLPKQILEAQIEAHKPENLKKRTSWLPCYGDLRTVILHESHKLKYSIHLGFDKMYQNIKKLYWWPNLKADVTAYERKCLTCAKVKAEHQRPSGKLNPRYVEPFLVLEKVGSVAYKLEQPQEQSRVHNTFHVSILKKCYANEPLAVPLDGLHFDDKLYFVEELVEIMDREVKRLK</sequence>